<dbReference type="OrthoDB" id="1749531at2759"/>
<gene>
    <name evidence="3" type="ORF">RHSIM_Rhsim12G0039500</name>
</gene>
<dbReference type="AlphaFoldDB" id="A0A834G3W7"/>
<dbReference type="Pfam" id="PF03732">
    <property type="entry name" value="Retrotrans_gag"/>
    <property type="match status" value="1"/>
</dbReference>
<feature type="region of interest" description="Disordered" evidence="1">
    <location>
        <begin position="98"/>
        <end position="135"/>
    </location>
</feature>
<keyword evidence="4" id="KW-1185">Reference proteome</keyword>
<feature type="compositionally biased region" description="Basic and acidic residues" evidence="1">
    <location>
        <begin position="176"/>
        <end position="187"/>
    </location>
</feature>
<feature type="compositionally biased region" description="Polar residues" evidence="1">
    <location>
        <begin position="103"/>
        <end position="113"/>
    </location>
</feature>
<feature type="domain" description="Retrotransposon gag" evidence="2">
    <location>
        <begin position="10"/>
        <end position="56"/>
    </location>
</feature>
<evidence type="ECO:0000313" key="3">
    <source>
        <dbReference type="EMBL" id="KAF7124343.1"/>
    </source>
</evidence>
<dbReference type="Proteomes" id="UP000626092">
    <property type="component" value="Unassembled WGS sequence"/>
</dbReference>
<accession>A0A834G3W7</accession>
<protein>
    <recommendedName>
        <fullName evidence="2">Retrotransposon gag domain-containing protein</fullName>
    </recommendedName>
</protein>
<evidence type="ECO:0000259" key="2">
    <source>
        <dbReference type="Pfam" id="PF03732"/>
    </source>
</evidence>
<dbReference type="InterPro" id="IPR005162">
    <property type="entry name" value="Retrotrans_gag_dom"/>
</dbReference>
<sequence length="214" mass="23866">MRFGVNAFEDAMGELTKLRQSNTVKAYQERFEELANRTMGLTDEFFVSCFVSGLRDDNHDIKAGVQMFQPSNITQVMDLAQLQKECFEAVAKRSRVLPKPPTSGWTPMGTTLTIPKPLPSNGVRSDPKLSNTTSMESKFSASASSIRGHQCQKKQLYLMIGEDEEEDDTGQDTQDVEEHIPDDDMHNSVHPLFGSNSLRTMRVVGYCGLIRAGP</sequence>
<evidence type="ECO:0000313" key="4">
    <source>
        <dbReference type="Proteomes" id="UP000626092"/>
    </source>
</evidence>
<comment type="caution">
    <text evidence="3">The sequence shown here is derived from an EMBL/GenBank/DDBJ whole genome shotgun (WGS) entry which is preliminary data.</text>
</comment>
<organism evidence="3 4">
    <name type="scientific">Rhododendron simsii</name>
    <name type="common">Sims's rhododendron</name>
    <dbReference type="NCBI Taxonomy" id="118357"/>
    <lineage>
        <taxon>Eukaryota</taxon>
        <taxon>Viridiplantae</taxon>
        <taxon>Streptophyta</taxon>
        <taxon>Embryophyta</taxon>
        <taxon>Tracheophyta</taxon>
        <taxon>Spermatophyta</taxon>
        <taxon>Magnoliopsida</taxon>
        <taxon>eudicotyledons</taxon>
        <taxon>Gunneridae</taxon>
        <taxon>Pentapetalae</taxon>
        <taxon>asterids</taxon>
        <taxon>Ericales</taxon>
        <taxon>Ericaceae</taxon>
        <taxon>Ericoideae</taxon>
        <taxon>Rhodoreae</taxon>
        <taxon>Rhododendron</taxon>
    </lineage>
</organism>
<feature type="region of interest" description="Disordered" evidence="1">
    <location>
        <begin position="163"/>
        <end position="193"/>
    </location>
</feature>
<proteinExistence type="predicted"/>
<dbReference type="EMBL" id="WJXA01000012">
    <property type="protein sequence ID" value="KAF7124343.1"/>
    <property type="molecule type" value="Genomic_DNA"/>
</dbReference>
<name>A0A834G3W7_RHOSS</name>
<reference evidence="3" key="1">
    <citation type="submission" date="2019-11" db="EMBL/GenBank/DDBJ databases">
        <authorList>
            <person name="Liu Y."/>
            <person name="Hou J."/>
            <person name="Li T.-Q."/>
            <person name="Guan C.-H."/>
            <person name="Wu X."/>
            <person name="Wu H.-Z."/>
            <person name="Ling F."/>
            <person name="Zhang R."/>
            <person name="Shi X.-G."/>
            <person name="Ren J.-P."/>
            <person name="Chen E.-F."/>
            <person name="Sun J.-M."/>
        </authorList>
    </citation>
    <scope>NUCLEOTIDE SEQUENCE</scope>
    <source>
        <strain evidence="3">Adult_tree_wgs_1</strain>
        <tissue evidence="3">Leaves</tissue>
    </source>
</reference>
<evidence type="ECO:0000256" key="1">
    <source>
        <dbReference type="SAM" id="MobiDB-lite"/>
    </source>
</evidence>